<accession>A0A9Q1K8K1</accession>
<evidence type="ECO:0008006" key="3">
    <source>
        <dbReference type="Google" id="ProtNLM"/>
    </source>
</evidence>
<comment type="caution">
    <text evidence="1">The sequence shown here is derived from an EMBL/GenBank/DDBJ whole genome shotgun (WGS) entry which is preliminary data.</text>
</comment>
<reference evidence="1" key="1">
    <citation type="submission" date="2022-04" db="EMBL/GenBank/DDBJ databases">
        <title>Carnegiea gigantea Genome sequencing and assembly v2.</title>
        <authorList>
            <person name="Copetti D."/>
            <person name="Sanderson M.J."/>
            <person name="Burquez A."/>
            <person name="Wojciechowski M.F."/>
        </authorList>
    </citation>
    <scope>NUCLEOTIDE SEQUENCE</scope>
    <source>
        <strain evidence="1">SGP5-SGP5p</strain>
        <tissue evidence="1">Aerial part</tissue>
    </source>
</reference>
<name>A0A9Q1K8K1_9CARY</name>
<proteinExistence type="predicted"/>
<protein>
    <recommendedName>
        <fullName evidence="3">Reverse transcriptase</fullName>
    </recommendedName>
</protein>
<dbReference type="PANTHER" id="PTHR33116:SF78">
    <property type="entry name" value="OS12G0587133 PROTEIN"/>
    <property type="match status" value="1"/>
</dbReference>
<evidence type="ECO:0000313" key="2">
    <source>
        <dbReference type="Proteomes" id="UP001153076"/>
    </source>
</evidence>
<dbReference type="OrthoDB" id="1730053at2759"/>
<dbReference type="EMBL" id="JAKOGI010000241">
    <property type="protein sequence ID" value="KAJ8438773.1"/>
    <property type="molecule type" value="Genomic_DNA"/>
</dbReference>
<dbReference type="AlphaFoldDB" id="A0A9Q1K8K1"/>
<evidence type="ECO:0000313" key="1">
    <source>
        <dbReference type="EMBL" id="KAJ8438773.1"/>
    </source>
</evidence>
<dbReference type="Proteomes" id="UP001153076">
    <property type="component" value="Unassembled WGS sequence"/>
</dbReference>
<organism evidence="1 2">
    <name type="scientific">Carnegiea gigantea</name>
    <dbReference type="NCBI Taxonomy" id="171969"/>
    <lineage>
        <taxon>Eukaryota</taxon>
        <taxon>Viridiplantae</taxon>
        <taxon>Streptophyta</taxon>
        <taxon>Embryophyta</taxon>
        <taxon>Tracheophyta</taxon>
        <taxon>Spermatophyta</taxon>
        <taxon>Magnoliopsida</taxon>
        <taxon>eudicotyledons</taxon>
        <taxon>Gunneridae</taxon>
        <taxon>Pentapetalae</taxon>
        <taxon>Caryophyllales</taxon>
        <taxon>Cactineae</taxon>
        <taxon>Cactaceae</taxon>
        <taxon>Cactoideae</taxon>
        <taxon>Echinocereeae</taxon>
        <taxon>Carnegiea</taxon>
    </lineage>
</organism>
<keyword evidence="2" id="KW-1185">Reference proteome</keyword>
<sequence length="198" mass="22816">MKSLMFLSPNISLEKRNILKGIFSFLIEWTFRCYLGVPIVFLRSKCSHFSFLVDNVQCKLQEWKLHPFIFGWQTYSRKCCVRCIENHVISVFKLPSTVAKMLNRIITRFFWASEVGKRSINWVNKNVMQLPKGLGGLGTGDIALFNDSLADSLLSQIYEAKYKVASPIEVAVLDARQKASTWGRMSLMRAIRKFMDGF</sequence>
<dbReference type="PANTHER" id="PTHR33116">
    <property type="entry name" value="REVERSE TRANSCRIPTASE ZINC-BINDING DOMAIN-CONTAINING PROTEIN-RELATED-RELATED"/>
    <property type="match status" value="1"/>
</dbReference>
<gene>
    <name evidence="1" type="ORF">Cgig2_009891</name>
</gene>